<reference evidence="2" key="1">
    <citation type="submission" date="2018-05" db="EMBL/GenBank/DDBJ databases">
        <authorList>
            <person name="Lanie J.A."/>
            <person name="Ng W.-L."/>
            <person name="Kazmierczak K.M."/>
            <person name="Andrzejewski T.M."/>
            <person name="Davidsen T.M."/>
            <person name="Wayne K.J."/>
            <person name="Tettelin H."/>
            <person name="Glass J.I."/>
            <person name="Rusch D."/>
            <person name="Podicherti R."/>
            <person name="Tsui H.-C.T."/>
            <person name="Winkler M.E."/>
        </authorList>
    </citation>
    <scope>NUCLEOTIDE SEQUENCE</scope>
</reference>
<proteinExistence type="predicted"/>
<dbReference type="Gene3D" id="3.20.20.140">
    <property type="entry name" value="Metal-dependent hydrolases"/>
    <property type="match status" value="1"/>
</dbReference>
<organism evidence="2">
    <name type="scientific">marine metagenome</name>
    <dbReference type="NCBI Taxonomy" id="408172"/>
    <lineage>
        <taxon>unclassified sequences</taxon>
        <taxon>metagenomes</taxon>
        <taxon>ecological metagenomes</taxon>
    </lineage>
</organism>
<dbReference type="Gene3D" id="2.30.40.10">
    <property type="entry name" value="Urease, subunit C, domain 1"/>
    <property type="match status" value="1"/>
</dbReference>
<gene>
    <name evidence="2" type="ORF">METZ01_LOCUS187240</name>
</gene>
<dbReference type="PANTHER" id="PTHR43135">
    <property type="entry name" value="ALPHA-D-RIBOSE 1-METHYLPHOSPHONATE 5-TRIPHOSPHATE DIPHOSPHATASE"/>
    <property type="match status" value="1"/>
</dbReference>
<dbReference type="AlphaFoldDB" id="A0A382D7C0"/>
<dbReference type="InterPro" id="IPR011059">
    <property type="entry name" value="Metal-dep_hydrolase_composite"/>
</dbReference>
<dbReference type="InterPro" id="IPR006680">
    <property type="entry name" value="Amidohydro-rel"/>
</dbReference>
<evidence type="ECO:0000259" key="1">
    <source>
        <dbReference type="Pfam" id="PF01979"/>
    </source>
</evidence>
<dbReference type="GO" id="GO:0016810">
    <property type="term" value="F:hydrolase activity, acting on carbon-nitrogen (but not peptide) bonds"/>
    <property type="evidence" value="ECO:0007669"/>
    <property type="project" value="InterPro"/>
</dbReference>
<sequence length="455" mass="49531">MSEQSVIKSKVMIDMVSKNPIEDGAVIFEDGLITLSGNYEKIKNKIRSDAKIYDYNDSVLIPGMVDCHTHHNGFGDGRSGDSIGEMEDNILTIKSAKNAKTSLFSGVTTIRENGPKNVTMMKLRDAVNQGLAIAPRMVLCGRPIAIIGGHMGYFGGEVTGPVESLALSRQLIKEGVDYFKITATGGSTATSFPLRPSFSQKELDAVTNEAKNYGLLTATHCLSMEGIDNSLNSGVDMIIHCNFDNEKGESKFNEKLAEKIAKKGAYVNPTLHVGRARLWSLEEGNNPSLGGGEKRTYDETKQVLDKKRLSSAIRSDRKDILEARLDAAKLGLENKLDHCRRMIDMGLKVITGSDSSWGDYSLGNTFHETELLVESGYSNYEGLKSVTINAAMALGLGDTAGSIEKGKSADFAILKNNPLDDIKNLSSVEEVFLMGQHIERGSDESNKTYSQIKPA</sequence>
<dbReference type="SUPFAM" id="SSF51338">
    <property type="entry name" value="Composite domain of metallo-dependent hydrolases"/>
    <property type="match status" value="1"/>
</dbReference>
<evidence type="ECO:0000313" key="2">
    <source>
        <dbReference type="EMBL" id="SVB34386.1"/>
    </source>
</evidence>
<dbReference type="InterPro" id="IPR051781">
    <property type="entry name" value="Metallo-dep_Hydrolase"/>
</dbReference>
<dbReference type="EMBL" id="UINC01038015">
    <property type="protein sequence ID" value="SVB34386.1"/>
    <property type="molecule type" value="Genomic_DNA"/>
</dbReference>
<feature type="domain" description="Amidohydrolase-related" evidence="1">
    <location>
        <begin position="59"/>
        <end position="436"/>
    </location>
</feature>
<name>A0A382D7C0_9ZZZZ</name>
<dbReference type="SUPFAM" id="SSF51556">
    <property type="entry name" value="Metallo-dependent hydrolases"/>
    <property type="match status" value="1"/>
</dbReference>
<protein>
    <recommendedName>
        <fullName evidence="1">Amidohydrolase-related domain-containing protein</fullName>
    </recommendedName>
</protein>
<dbReference type="Pfam" id="PF01979">
    <property type="entry name" value="Amidohydro_1"/>
    <property type="match status" value="1"/>
</dbReference>
<dbReference type="InterPro" id="IPR032466">
    <property type="entry name" value="Metal_Hydrolase"/>
</dbReference>
<accession>A0A382D7C0</accession>
<dbReference type="PANTHER" id="PTHR43135:SF3">
    <property type="entry name" value="ALPHA-D-RIBOSE 1-METHYLPHOSPHONATE 5-TRIPHOSPHATE DIPHOSPHATASE"/>
    <property type="match status" value="1"/>
</dbReference>